<dbReference type="Proteomes" id="UP000188627">
    <property type="component" value="Unassembled WGS sequence"/>
</dbReference>
<gene>
    <name evidence="1" type="ORF">BZG74_10840</name>
</gene>
<accession>A0ABX3KFD3</accession>
<proteinExistence type="predicted"/>
<evidence type="ECO:0000313" key="1">
    <source>
        <dbReference type="EMBL" id="OOE87628.1"/>
    </source>
</evidence>
<keyword evidence="2" id="KW-1185">Reference proteome</keyword>
<organism evidence="1 2">
    <name type="scientific">Salinivibrio sharmensis</name>
    <dbReference type="NCBI Taxonomy" id="390883"/>
    <lineage>
        <taxon>Bacteria</taxon>
        <taxon>Pseudomonadati</taxon>
        <taxon>Pseudomonadota</taxon>
        <taxon>Gammaproteobacteria</taxon>
        <taxon>Vibrionales</taxon>
        <taxon>Vibrionaceae</taxon>
        <taxon>Salinivibrio</taxon>
    </lineage>
</organism>
<comment type="caution">
    <text evidence="1">The sequence shown here is derived from an EMBL/GenBank/DDBJ whole genome shotgun (WGS) entry which is preliminary data.</text>
</comment>
<reference evidence="2" key="1">
    <citation type="submission" date="2017-01" db="EMBL/GenBank/DDBJ databases">
        <title>Draft genome of the species Salinivibrio sharmensis.</title>
        <authorList>
            <person name="Lopez-Hermoso C."/>
            <person name="De La Haba R."/>
            <person name="Sanchez-Porro C."/>
            <person name="Ventosa A."/>
        </authorList>
    </citation>
    <scope>NUCLEOTIDE SEQUENCE [LARGE SCALE GENOMIC DNA]</scope>
    <source>
        <strain evidence="2">CBH463</strain>
    </source>
</reference>
<dbReference type="EMBL" id="MUFC01000010">
    <property type="protein sequence ID" value="OOE87628.1"/>
    <property type="molecule type" value="Genomic_DNA"/>
</dbReference>
<protein>
    <submittedName>
        <fullName evidence="1">Uncharacterized protein</fullName>
    </submittedName>
</protein>
<name>A0ABX3KFD3_9GAMM</name>
<evidence type="ECO:0000313" key="2">
    <source>
        <dbReference type="Proteomes" id="UP000188627"/>
    </source>
</evidence>
<sequence>MSAQLFCGVYFAKHHFLSNNVSACFLAALALKKVPDAAPAYAYSNYLINKATGFLNTKIKCRLRDTYSYLLGLCPLTFH</sequence>